<keyword evidence="1" id="KW-0732">Signal</keyword>
<dbReference type="SMART" id="SM00606">
    <property type="entry name" value="CBD_IV"/>
    <property type="match status" value="1"/>
</dbReference>
<proteinExistence type="predicted"/>
<sequence length="147" mass="16764">MITDTNFLDAHFSTGVGQYDANWDKIESEWYMVAENIEKKESPNGGFEIQNITQKSYLLFPNVYYINDKRSITFYVSSLEGAIIEIRANNSKGKVLASCNIPKTGGWNNYQPIKCNLNNTNGVKDVYITFKGSGNDLLHLDWFLFNN</sequence>
<dbReference type="GO" id="GO:0045493">
    <property type="term" value="P:xylan catabolic process"/>
    <property type="evidence" value="ECO:0007669"/>
    <property type="project" value="UniProtKB-KW"/>
</dbReference>
<keyword evidence="3" id="KW-0119">Carbohydrate metabolism</keyword>
<dbReference type="InterPro" id="IPR005084">
    <property type="entry name" value="CBM6"/>
</dbReference>
<dbReference type="PROSITE" id="PS51175">
    <property type="entry name" value="CBM6"/>
    <property type="match status" value="1"/>
</dbReference>
<dbReference type="AlphaFoldDB" id="A0A090W6P3"/>
<dbReference type="Pfam" id="PF03422">
    <property type="entry name" value="CBM_6"/>
    <property type="match status" value="1"/>
</dbReference>
<dbReference type="GO" id="GO:0030246">
    <property type="term" value="F:carbohydrate binding"/>
    <property type="evidence" value="ECO:0007669"/>
    <property type="project" value="InterPro"/>
</dbReference>
<dbReference type="CDD" id="cd04084">
    <property type="entry name" value="CBM6_xylanase-like"/>
    <property type="match status" value="1"/>
</dbReference>
<dbReference type="Gene3D" id="2.60.120.260">
    <property type="entry name" value="Galactose-binding domain-like"/>
    <property type="match status" value="1"/>
</dbReference>
<reference evidence="3 4" key="1">
    <citation type="journal article" date="2014" name="Genome Announc.">
        <title>Draft Genome Sequence of Marine Flavobacterium Jejuia pallidilutea Strain 11shimoA1 and Pigmentation Mutants.</title>
        <authorList>
            <person name="Takatani N."/>
            <person name="Nakanishi M."/>
            <person name="Meirelles P."/>
            <person name="Mino S."/>
            <person name="Suda W."/>
            <person name="Oshima K."/>
            <person name="Hattori M."/>
            <person name="Ohkuma M."/>
            <person name="Hosokawa M."/>
            <person name="Miyashita K."/>
            <person name="Thompson F.L."/>
            <person name="Niwa A."/>
            <person name="Sawabe T."/>
            <person name="Sawabe T."/>
        </authorList>
    </citation>
    <scope>NUCLEOTIDE SEQUENCE [LARGE SCALE GENOMIC DNA]</scope>
    <source>
        <strain evidence="4">JCM19302</strain>
    </source>
</reference>
<protein>
    <submittedName>
        <fullName evidence="3">Endo-1,4-beta-xylanase D</fullName>
    </submittedName>
</protein>
<dbReference type="InterPro" id="IPR008979">
    <property type="entry name" value="Galactose-bd-like_sf"/>
</dbReference>
<keyword evidence="3" id="KW-0624">Polysaccharide degradation</keyword>
<keyword evidence="3" id="KW-0378">Hydrolase</keyword>
<keyword evidence="3" id="KW-0326">Glycosidase</keyword>
<organism evidence="3 4">
    <name type="scientific">Jejuia pallidilutea</name>
    <dbReference type="NCBI Taxonomy" id="504487"/>
    <lineage>
        <taxon>Bacteria</taxon>
        <taxon>Pseudomonadati</taxon>
        <taxon>Bacteroidota</taxon>
        <taxon>Flavobacteriia</taxon>
        <taxon>Flavobacteriales</taxon>
        <taxon>Flavobacteriaceae</taxon>
        <taxon>Jejuia</taxon>
    </lineage>
</organism>
<dbReference type="EMBL" id="BBNS01000029">
    <property type="protein sequence ID" value="GAL72690.1"/>
    <property type="molecule type" value="Genomic_DNA"/>
</dbReference>
<dbReference type="GO" id="GO:0016798">
    <property type="term" value="F:hydrolase activity, acting on glycosyl bonds"/>
    <property type="evidence" value="ECO:0007669"/>
    <property type="project" value="UniProtKB-KW"/>
</dbReference>
<feature type="domain" description="CBM6" evidence="2">
    <location>
        <begin position="24"/>
        <end position="146"/>
    </location>
</feature>
<evidence type="ECO:0000313" key="4">
    <source>
        <dbReference type="Proteomes" id="UP000029646"/>
    </source>
</evidence>
<dbReference type="InterPro" id="IPR006584">
    <property type="entry name" value="Cellulose-bd_IV"/>
</dbReference>
<accession>A0A090W6P3</accession>
<gene>
    <name evidence="3" type="ORF">JCM19302_2350</name>
</gene>
<dbReference type="RefSeq" id="WP_152593093.1">
    <property type="nucleotide sequence ID" value="NZ_BBNS01000029.1"/>
</dbReference>
<evidence type="ECO:0000259" key="2">
    <source>
        <dbReference type="PROSITE" id="PS51175"/>
    </source>
</evidence>
<dbReference type="SUPFAM" id="SSF49785">
    <property type="entry name" value="Galactose-binding domain-like"/>
    <property type="match status" value="1"/>
</dbReference>
<comment type="caution">
    <text evidence="3">The sequence shown here is derived from an EMBL/GenBank/DDBJ whole genome shotgun (WGS) entry which is preliminary data.</text>
</comment>
<name>A0A090W6P3_9FLAO</name>
<dbReference type="Proteomes" id="UP000029646">
    <property type="component" value="Unassembled WGS sequence"/>
</dbReference>
<evidence type="ECO:0000313" key="3">
    <source>
        <dbReference type="EMBL" id="GAL72690.1"/>
    </source>
</evidence>
<evidence type="ECO:0000256" key="1">
    <source>
        <dbReference type="ARBA" id="ARBA00022729"/>
    </source>
</evidence>
<keyword evidence="3" id="KW-0858">Xylan degradation</keyword>